<sequence>MRRDVIYLLASLLFLILSNFASNVEPKSILEASEGDLVEFSGVCGYSSGDFSILTDGKISIPVYEGLEVGKVYKIVGVYRNGGIKPRKIENGSLELEIIRGAYWVDYSPSILTPKRVYLKYELENVSPGDIVEVRGVFFGSKLVPVEYRKLGRIREARDGYPLEIEGLVVKGGNPAYVIWNDKKIKVYLRNNQTLVKGDFVKLIGIVRVYGSKITMYAYNTTVIKDEGTSKSN</sequence>
<name>A0A832TA01_PYRHR</name>
<proteinExistence type="predicted"/>
<accession>A0A832TA01</accession>
<dbReference type="EMBL" id="DUJN01000007">
    <property type="protein sequence ID" value="HII61469.1"/>
    <property type="molecule type" value="Genomic_DNA"/>
</dbReference>
<evidence type="ECO:0000313" key="2">
    <source>
        <dbReference type="Proteomes" id="UP000617544"/>
    </source>
</evidence>
<organism evidence="1 2">
    <name type="scientific">Pyrococcus horikoshii</name>
    <dbReference type="NCBI Taxonomy" id="53953"/>
    <lineage>
        <taxon>Archaea</taxon>
        <taxon>Methanobacteriati</taxon>
        <taxon>Methanobacteriota</taxon>
        <taxon>Thermococci</taxon>
        <taxon>Thermococcales</taxon>
        <taxon>Thermococcaceae</taxon>
        <taxon>Pyrococcus</taxon>
    </lineage>
</organism>
<dbReference type="AlphaFoldDB" id="A0A832TA01"/>
<evidence type="ECO:0008006" key="3">
    <source>
        <dbReference type="Google" id="ProtNLM"/>
    </source>
</evidence>
<comment type="caution">
    <text evidence="1">The sequence shown here is derived from an EMBL/GenBank/DDBJ whole genome shotgun (WGS) entry which is preliminary data.</text>
</comment>
<dbReference type="GeneID" id="1444079"/>
<protein>
    <recommendedName>
        <fullName evidence="3">OB domain-containing protein</fullName>
    </recommendedName>
</protein>
<dbReference type="OMA" id="KITMYAY"/>
<dbReference type="RefSeq" id="WP_010884297.1">
    <property type="nucleotide sequence ID" value="NZ_DUJN01000007.1"/>
</dbReference>
<gene>
    <name evidence="1" type="ORF">HA331_06975</name>
</gene>
<reference evidence="1" key="1">
    <citation type="journal article" date="2020" name="bioRxiv">
        <title>A rank-normalized archaeal taxonomy based on genome phylogeny resolves widespread incomplete and uneven classifications.</title>
        <authorList>
            <person name="Rinke C."/>
            <person name="Chuvochina M."/>
            <person name="Mussig A.J."/>
            <person name="Chaumeil P.-A."/>
            <person name="Waite D.W."/>
            <person name="Whitman W.B."/>
            <person name="Parks D.H."/>
            <person name="Hugenholtz P."/>
        </authorList>
    </citation>
    <scope>NUCLEOTIDE SEQUENCE</scope>
    <source>
        <strain evidence="1">UBA8834</strain>
    </source>
</reference>
<dbReference type="Proteomes" id="UP000617544">
    <property type="component" value="Unassembled WGS sequence"/>
</dbReference>
<evidence type="ECO:0000313" key="1">
    <source>
        <dbReference type="EMBL" id="HII61469.1"/>
    </source>
</evidence>